<protein>
    <submittedName>
        <fullName evidence="1">Uncharacterized protein</fullName>
    </submittedName>
</protein>
<accession>A0A4U9TZN7</accession>
<name>A0A4U9TZN7_SERFO</name>
<gene>
    <name evidence="1" type="ORF">NCTC12965_02114</name>
</gene>
<dbReference type="EMBL" id="CABEEZ010000038">
    <property type="protein sequence ID" value="VTR25107.1"/>
    <property type="molecule type" value="Genomic_DNA"/>
</dbReference>
<organism evidence="1">
    <name type="scientific">Serratia fonticola</name>
    <dbReference type="NCBI Taxonomy" id="47917"/>
    <lineage>
        <taxon>Bacteria</taxon>
        <taxon>Pseudomonadati</taxon>
        <taxon>Pseudomonadota</taxon>
        <taxon>Gammaproteobacteria</taxon>
        <taxon>Enterobacterales</taxon>
        <taxon>Yersiniaceae</taxon>
        <taxon>Serratia</taxon>
    </lineage>
</organism>
<dbReference type="AlphaFoldDB" id="A0A4U9TZN7"/>
<proteinExistence type="predicted"/>
<evidence type="ECO:0000313" key="1">
    <source>
        <dbReference type="EMBL" id="VTR25107.1"/>
    </source>
</evidence>
<sequence length="59" mass="6587">MNFLAEFLIGLIVGTQGITVQDQDLTAIQLDDCSSGSRIIPLCLAKRLPNRKSRLPWMK</sequence>
<reference evidence="1" key="1">
    <citation type="submission" date="2019-05" db="EMBL/GenBank/DDBJ databases">
        <authorList>
            <consortium name="Pathogen Informatics"/>
        </authorList>
    </citation>
    <scope>NUCLEOTIDE SEQUENCE [LARGE SCALE GENOMIC DNA]</scope>
    <source>
        <strain evidence="1">NCTC12965</strain>
    </source>
</reference>